<gene>
    <name evidence="8" type="ORF">EUGRSUZ_J02394</name>
</gene>
<dbReference type="OrthoDB" id="277931at2759"/>
<evidence type="ECO:0000256" key="2">
    <source>
        <dbReference type="ARBA" id="ARBA00009824"/>
    </source>
</evidence>
<comment type="similarity">
    <text evidence="2">Belongs to the TMCO4 family.</text>
</comment>
<evidence type="ECO:0008006" key="9">
    <source>
        <dbReference type="Google" id="ProtNLM"/>
    </source>
</evidence>
<keyword evidence="4 7" id="KW-1133">Transmembrane helix</keyword>
<evidence type="ECO:0000256" key="1">
    <source>
        <dbReference type="ARBA" id="ARBA00004141"/>
    </source>
</evidence>
<dbReference type="Pfam" id="PF05277">
    <property type="entry name" value="DUF726"/>
    <property type="match status" value="1"/>
</dbReference>
<evidence type="ECO:0000256" key="6">
    <source>
        <dbReference type="SAM" id="MobiDB-lite"/>
    </source>
</evidence>
<dbReference type="Gene3D" id="3.40.50.1820">
    <property type="entry name" value="alpha/beta hydrolase"/>
    <property type="match status" value="1"/>
</dbReference>
<dbReference type="Gramene" id="KCW53099">
    <property type="protein sequence ID" value="KCW53099"/>
    <property type="gene ID" value="EUGRSUZ_J02394"/>
</dbReference>
<dbReference type="SUPFAM" id="SSF53474">
    <property type="entry name" value="alpha/beta-Hydrolases"/>
    <property type="match status" value="1"/>
</dbReference>
<dbReference type="PANTHER" id="PTHR17920">
    <property type="entry name" value="TRANSMEMBRANE AND COILED-COIL DOMAIN-CONTAINING PROTEIN 4 TMCO4"/>
    <property type="match status" value="1"/>
</dbReference>
<dbReference type="EMBL" id="KK198762">
    <property type="protein sequence ID" value="KCW53099.1"/>
    <property type="molecule type" value="Genomic_DNA"/>
</dbReference>
<feature type="transmembrane region" description="Helical" evidence="7">
    <location>
        <begin position="319"/>
        <end position="346"/>
    </location>
</feature>
<accession>A0A059AH72</accession>
<keyword evidence="3 7" id="KW-0812">Transmembrane</keyword>
<dbReference type="eggNOG" id="KOG2385">
    <property type="taxonomic scope" value="Eukaryota"/>
</dbReference>
<evidence type="ECO:0000313" key="8">
    <source>
        <dbReference type="EMBL" id="KCW53099.1"/>
    </source>
</evidence>
<evidence type="ECO:0000256" key="5">
    <source>
        <dbReference type="ARBA" id="ARBA00023136"/>
    </source>
</evidence>
<protein>
    <recommendedName>
        <fullName evidence="9">DUF726 domain-containing protein</fullName>
    </recommendedName>
</protein>
<feature type="transmembrane region" description="Helical" evidence="7">
    <location>
        <begin position="366"/>
        <end position="393"/>
    </location>
</feature>
<proteinExistence type="inferred from homology"/>
<dbReference type="KEGG" id="egr:104422740"/>
<dbReference type="InterPro" id="IPR007941">
    <property type="entry name" value="DUF726"/>
</dbReference>
<keyword evidence="5 7" id="KW-0472">Membrane</keyword>
<dbReference type="GO" id="GO:0016020">
    <property type="term" value="C:membrane"/>
    <property type="evidence" value="ECO:0007669"/>
    <property type="project" value="UniProtKB-SubCell"/>
</dbReference>
<dbReference type="AlphaFoldDB" id="A0A059AH72"/>
<evidence type="ECO:0000256" key="4">
    <source>
        <dbReference type="ARBA" id="ARBA00022989"/>
    </source>
</evidence>
<evidence type="ECO:0000256" key="7">
    <source>
        <dbReference type="SAM" id="Phobius"/>
    </source>
</evidence>
<dbReference type="InterPro" id="IPR029058">
    <property type="entry name" value="AB_hydrolase_fold"/>
</dbReference>
<comment type="subcellular location">
    <subcellularLocation>
        <location evidence="1">Membrane</location>
        <topology evidence="1">Multi-pass membrane protein</topology>
    </subcellularLocation>
</comment>
<sequence length="675" mass="72735">MAAAATSFLSPTQRYAAGALFALALHQAQIHQARPLGSFAASDEDDGDGASGERTSSGSSSSGGGDSVSEDPDLWVHESAGLLLPVFRFLDINQAAWLGLEETAGSSPAKHHVGAFLRLLSEDCADDTSERLEQQFALAKAIDSMALSMETNPASFQSKKEKHREYEHECRQKFSTGDAQENAAAVATTSETSSDTSDYNIQSSSLETGYKLDRESVEEGRVLGYQRKVTVLYELLSACLADIRDDDKKVARRRKGYDARHRVALRLLATWLDIKWLKMEAIETMVACSAMAAAREKELKEEEEAQSPKKSWAKWKRGGIIGAAALTGGALMAITGGLAAPAIAAGLSALAPTLGTLIPVIGASGFAAAASAAGTVAGSVAVAASFGAAGAGLTGSKMARRIGGVDEFEFKSIGENQNQGRLAVEILVSGFVFDEEDFVKPWQGQNDNLERYALQWESKHLIAVSTAIQDWLTSRVAMELMKQGAMLTVLSTLLTALAWPATLLVATDFIDSKWTIAINRSDKAGKLLAEVLGKGLQGNRPVTLIGYSLGARVIFKCLQFLAETEQTAELVERVVLLGAPISIRDENWKAARKMVSGRFINAYSTNDWMLGLAFRASMFTQGLAGIQATDHPGIENVDITDLIEGHSSYLWATQDILDRLELDTYYPTFRCPSRR</sequence>
<evidence type="ECO:0000256" key="3">
    <source>
        <dbReference type="ARBA" id="ARBA00022692"/>
    </source>
</evidence>
<feature type="transmembrane region" description="Helical" evidence="7">
    <location>
        <begin position="485"/>
        <end position="506"/>
    </location>
</feature>
<name>A0A059AH72_EUCGR</name>
<reference evidence="8" key="1">
    <citation type="submission" date="2013-07" db="EMBL/GenBank/DDBJ databases">
        <title>The genome of Eucalyptus grandis.</title>
        <authorList>
            <person name="Schmutz J."/>
            <person name="Hayes R."/>
            <person name="Myburg A."/>
            <person name="Tuskan G."/>
            <person name="Grattapaglia D."/>
            <person name="Rokhsar D.S."/>
        </authorList>
    </citation>
    <scope>NUCLEOTIDE SEQUENCE</scope>
    <source>
        <tissue evidence="8">Leaf extractions</tissue>
    </source>
</reference>
<feature type="region of interest" description="Disordered" evidence="6">
    <location>
        <begin position="39"/>
        <end position="71"/>
    </location>
</feature>
<dbReference type="PANTHER" id="PTHR17920:SF3">
    <property type="entry name" value="TRANSMEMBRANE AND COILED-COIL DOMAIN-CONTAINING PROTEIN 4"/>
    <property type="match status" value="1"/>
</dbReference>
<organism evidence="8">
    <name type="scientific">Eucalyptus grandis</name>
    <name type="common">Flooded gum</name>
    <dbReference type="NCBI Taxonomy" id="71139"/>
    <lineage>
        <taxon>Eukaryota</taxon>
        <taxon>Viridiplantae</taxon>
        <taxon>Streptophyta</taxon>
        <taxon>Embryophyta</taxon>
        <taxon>Tracheophyta</taxon>
        <taxon>Spermatophyta</taxon>
        <taxon>Magnoliopsida</taxon>
        <taxon>eudicotyledons</taxon>
        <taxon>Gunneridae</taxon>
        <taxon>Pentapetalae</taxon>
        <taxon>rosids</taxon>
        <taxon>malvids</taxon>
        <taxon>Myrtales</taxon>
        <taxon>Myrtaceae</taxon>
        <taxon>Myrtoideae</taxon>
        <taxon>Eucalypteae</taxon>
        <taxon>Eucalyptus</taxon>
    </lineage>
</organism>